<comment type="caution">
    <text evidence="1">The sequence shown here is derived from an EMBL/GenBank/DDBJ whole genome shotgun (WGS) entry which is preliminary data.</text>
</comment>
<accession>A0A397TER9</accession>
<dbReference type="Proteomes" id="UP000265703">
    <property type="component" value="Unassembled WGS sequence"/>
</dbReference>
<reference evidence="1 2" key="1">
    <citation type="submission" date="2018-06" db="EMBL/GenBank/DDBJ databases">
        <title>Comparative genomics reveals the genomic features of Rhizophagus irregularis, R. cerebriforme, R. diaphanum and Gigaspora rosea, and their symbiotic lifestyle signature.</title>
        <authorList>
            <person name="Morin E."/>
            <person name="San Clemente H."/>
            <person name="Chen E.C.H."/>
            <person name="De La Providencia I."/>
            <person name="Hainaut M."/>
            <person name="Kuo A."/>
            <person name="Kohler A."/>
            <person name="Murat C."/>
            <person name="Tang N."/>
            <person name="Roy S."/>
            <person name="Loubradou J."/>
            <person name="Henrissat B."/>
            <person name="Grigoriev I.V."/>
            <person name="Corradi N."/>
            <person name="Roux C."/>
            <person name="Martin F.M."/>
        </authorList>
    </citation>
    <scope>NUCLEOTIDE SEQUENCE [LARGE SCALE GENOMIC DNA]</scope>
    <source>
        <strain evidence="1 2">DAOM 227022</strain>
    </source>
</reference>
<protein>
    <submittedName>
        <fullName evidence="1">Uncharacterized protein</fullName>
    </submittedName>
</protein>
<proteinExistence type="predicted"/>
<gene>
    <name evidence="1" type="ORF">C1645_819427</name>
</gene>
<dbReference type="EMBL" id="QKYT01000104">
    <property type="protein sequence ID" value="RIA93461.1"/>
    <property type="molecule type" value="Genomic_DNA"/>
</dbReference>
<evidence type="ECO:0000313" key="2">
    <source>
        <dbReference type="Proteomes" id="UP000265703"/>
    </source>
</evidence>
<name>A0A397TER9_9GLOM</name>
<dbReference type="OrthoDB" id="10562343at2759"/>
<keyword evidence="2" id="KW-1185">Reference proteome</keyword>
<evidence type="ECO:0000313" key="1">
    <source>
        <dbReference type="EMBL" id="RIA93461.1"/>
    </source>
</evidence>
<dbReference type="AlphaFoldDB" id="A0A397TER9"/>
<organism evidence="1 2">
    <name type="scientific">Glomus cerebriforme</name>
    <dbReference type="NCBI Taxonomy" id="658196"/>
    <lineage>
        <taxon>Eukaryota</taxon>
        <taxon>Fungi</taxon>
        <taxon>Fungi incertae sedis</taxon>
        <taxon>Mucoromycota</taxon>
        <taxon>Glomeromycotina</taxon>
        <taxon>Glomeromycetes</taxon>
        <taxon>Glomerales</taxon>
        <taxon>Glomeraceae</taxon>
        <taxon>Glomus</taxon>
    </lineage>
</organism>
<sequence>MLLYESLRSFPEEAEVLNKGTYLTNLIVPAIRVCLKNLSYKRFTYISTYERQSITSTNRRKCLGRRPDIIFVYKDQRPEKNEFGVIGLQIAKFTLRLTVLIRNEANVDRYYHLYELKVSVQKSETAVVVKFIKTLLILHNILIVNISLLPHRSTSKLDRQKEDNTTVNSE</sequence>